<feature type="chain" id="PRO_5039349412" evidence="2">
    <location>
        <begin position="31"/>
        <end position="177"/>
    </location>
</feature>
<feature type="compositionally biased region" description="Basic and acidic residues" evidence="1">
    <location>
        <begin position="74"/>
        <end position="88"/>
    </location>
</feature>
<organism evidence="3 4">
    <name type="scientific">Candidatus Gemmiger excrementigallinarum</name>
    <dbReference type="NCBI Taxonomy" id="2838609"/>
    <lineage>
        <taxon>Bacteria</taxon>
        <taxon>Bacillati</taxon>
        <taxon>Bacillota</taxon>
        <taxon>Clostridia</taxon>
        <taxon>Eubacteriales</taxon>
        <taxon>Gemmiger</taxon>
    </lineage>
</organism>
<feature type="compositionally biased region" description="Pro residues" evidence="1">
    <location>
        <begin position="42"/>
        <end position="63"/>
    </location>
</feature>
<name>A0A9D2J9Y8_9FIRM</name>
<evidence type="ECO:0000313" key="4">
    <source>
        <dbReference type="Proteomes" id="UP000824048"/>
    </source>
</evidence>
<feature type="region of interest" description="Disordered" evidence="1">
    <location>
        <begin position="26"/>
        <end position="88"/>
    </location>
</feature>
<keyword evidence="2" id="KW-0732">Signal</keyword>
<protein>
    <submittedName>
        <fullName evidence="3">Uncharacterized protein</fullName>
    </submittedName>
</protein>
<reference evidence="3" key="1">
    <citation type="journal article" date="2021" name="PeerJ">
        <title>Extensive microbial diversity within the chicken gut microbiome revealed by metagenomics and culture.</title>
        <authorList>
            <person name="Gilroy R."/>
            <person name="Ravi A."/>
            <person name="Getino M."/>
            <person name="Pursley I."/>
            <person name="Horton D.L."/>
            <person name="Alikhan N.F."/>
            <person name="Baker D."/>
            <person name="Gharbi K."/>
            <person name="Hall N."/>
            <person name="Watson M."/>
            <person name="Adriaenssens E.M."/>
            <person name="Foster-Nyarko E."/>
            <person name="Jarju S."/>
            <person name="Secka A."/>
            <person name="Antonio M."/>
            <person name="Oren A."/>
            <person name="Chaudhuri R.R."/>
            <person name="La Ragione R."/>
            <person name="Hildebrand F."/>
            <person name="Pallen M.J."/>
        </authorList>
    </citation>
    <scope>NUCLEOTIDE SEQUENCE</scope>
    <source>
        <strain evidence="3">ChiSxjej1B13-11774</strain>
    </source>
</reference>
<evidence type="ECO:0000313" key="3">
    <source>
        <dbReference type="EMBL" id="HIZ42081.1"/>
    </source>
</evidence>
<feature type="compositionally biased region" description="Polar residues" evidence="1">
    <location>
        <begin position="138"/>
        <end position="148"/>
    </location>
</feature>
<dbReference type="Proteomes" id="UP000824048">
    <property type="component" value="Unassembled WGS sequence"/>
</dbReference>
<sequence length="177" mass="18866">MKKWIAAAVVVVLVIAAAVWYKAGSAPAVAETPETATTPAPTATPEPTPAATPTATPEPPPTATPANTEETEEVVDKDSPEYIKKEYHQEGKTLTPALEADGCYVDEDGIIRNPDGSPVTFDDPTDLPEGFTYEAGPNQETLENSQKAQEGAEKFASGQDEELNAVIDQLIEEGYYN</sequence>
<proteinExistence type="predicted"/>
<evidence type="ECO:0000256" key="1">
    <source>
        <dbReference type="SAM" id="MobiDB-lite"/>
    </source>
</evidence>
<evidence type="ECO:0000256" key="2">
    <source>
        <dbReference type="SAM" id="SignalP"/>
    </source>
</evidence>
<feature type="region of interest" description="Disordered" evidence="1">
    <location>
        <begin position="137"/>
        <end position="159"/>
    </location>
</feature>
<dbReference type="EMBL" id="DXBP01000036">
    <property type="protein sequence ID" value="HIZ42081.1"/>
    <property type="molecule type" value="Genomic_DNA"/>
</dbReference>
<dbReference type="AlphaFoldDB" id="A0A9D2J9Y8"/>
<comment type="caution">
    <text evidence="3">The sequence shown here is derived from an EMBL/GenBank/DDBJ whole genome shotgun (WGS) entry which is preliminary data.</text>
</comment>
<feature type="compositionally biased region" description="Low complexity" evidence="1">
    <location>
        <begin position="26"/>
        <end position="41"/>
    </location>
</feature>
<feature type="signal peptide" evidence="2">
    <location>
        <begin position="1"/>
        <end position="30"/>
    </location>
</feature>
<accession>A0A9D2J9Y8</accession>
<gene>
    <name evidence="3" type="ORF">H9811_05920</name>
</gene>
<reference evidence="3" key="2">
    <citation type="submission" date="2021-04" db="EMBL/GenBank/DDBJ databases">
        <authorList>
            <person name="Gilroy R."/>
        </authorList>
    </citation>
    <scope>NUCLEOTIDE SEQUENCE</scope>
    <source>
        <strain evidence="3">ChiSxjej1B13-11774</strain>
    </source>
</reference>